<dbReference type="InterPro" id="IPR011460">
    <property type="entry name" value="Lcl_C"/>
</dbReference>
<organism evidence="3 4">
    <name type="scientific">Photobacterium arenosum</name>
    <dbReference type="NCBI Taxonomy" id="2774143"/>
    <lineage>
        <taxon>Bacteria</taxon>
        <taxon>Pseudomonadati</taxon>
        <taxon>Pseudomonadota</taxon>
        <taxon>Gammaproteobacteria</taxon>
        <taxon>Vibrionales</taxon>
        <taxon>Vibrionaceae</taxon>
        <taxon>Photobacterium</taxon>
    </lineage>
</organism>
<name>A0ABR9BLL6_9GAMM</name>
<feature type="domain" description="Lcl C-terminal" evidence="2">
    <location>
        <begin position="824"/>
        <end position="960"/>
    </location>
</feature>
<dbReference type="EMBL" id="JACYTP010000007">
    <property type="protein sequence ID" value="MBD8513450.1"/>
    <property type="molecule type" value="Genomic_DNA"/>
</dbReference>
<dbReference type="PROSITE" id="PS00018">
    <property type="entry name" value="EF_HAND_1"/>
    <property type="match status" value="1"/>
</dbReference>
<dbReference type="PROSITE" id="PS51257">
    <property type="entry name" value="PROKAR_LIPOPROTEIN"/>
    <property type="match status" value="1"/>
</dbReference>
<evidence type="ECO:0000259" key="2">
    <source>
        <dbReference type="Pfam" id="PF07603"/>
    </source>
</evidence>
<comment type="caution">
    <text evidence="3">The sequence shown here is derived from an EMBL/GenBank/DDBJ whole genome shotgun (WGS) entry which is preliminary data.</text>
</comment>
<dbReference type="InterPro" id="IPR018247">
    <property type="entry name" value="EF_Hand_1_Ca_BS"/>
</dbReference>
<gene>
    <name evidence="3" type="ORF">IFO68_12290</name>
</gene>
<evidence type="ECO:0000313" key="3">
    <source>
        <dbReference type="EMBL" id="MBD8513450.1"/>
    </source>
</evidence>
<feature type="region of interest" description="Disordered" evidence="1">
    <location>
        <begin position="27"/>
        <end position="97"/>
    </location>
</feature>
<reference evidence="3 4" key="1">
    <citation type="submission" date="2020-09" db="EMBL/GenBank/DDBJ databases">
        <title>Photobacterium sp. CAU 1568 isolated from sand of Sido Beach.</title>
        <authorList>
            <person name="Kim W."/>
        </authorList>
    </citation>
    <scope>NUCLEOTIDE SEQUENCE [LARGE SCALE GENOMIC DNA]</scope>
    <source>
        <strain evidence="3 4">CAU 1568</strain>
    </source>
</reference>
<feature type="compositionally biased region" description="Low complexity" evidence="1">
    <location>
        <begin position="48"/>
        <end position="58"/>
    </location>
</feature>
<accession>A0ABR9BLL6</accession>
<dbReference type="Proteomes" id="UP000649768">
    <property type="component" value="Unassembled WGS sequence"/>
</dbReference>
<evidence type="ECO:0000313" key="4">
    <source>
        <dbReference type="Proteomes" id="UP000649768"/>
    </source>
</evidence>
<evidence type="ECO:0000256" key="1">
    <source>
        <dbReference type="SAM" id="MobiDB-lite"/>
    </source>
</evidence>
<sequence length="1006" mass="109936">MNIHSKDRFKVLISAALVAGLSGCNIEPVRDGSEGQTGSPSALLPDQPDSGSDTGGTVSPPPPVQPDPTPDPAPKPTPDPTPDPTPTPDPAPEPVTTITLSGAVLGDRGQQYTVSLSDGKSEVKARTAETGGYQFELQLRQWQRQSSLSLTATDIDNPGMVFRHTLPNIDSLLLLDGDNNQLIDNQELLPLALSPASIAFDAVAQHLLGRSALSQSDREAAKRQMATHATLNQAFVRDLAQLLSETQAKPADSDVSALPLLGLTQTQLTAQLVGAKAATPNLSLGELYGQLADTRQITLPATAEAQLEASFTAGQTLNTLSAAYRWQESFYPVYTLRLSGAFPAELTDARVSVLIGAKPNDDTRGEYYYKPERPHRVIPLMLTDDTGRQTHRVNVKGQQHYTLTVRLHDTADGFSQCAPGFIGESWEGKMTDDNLQDLLTLQITDHSSNVELRSVLGPLCELIALDSNQDGTLDSSEYARTNIGYISSAQEVLLKKTTLASYGSFIDWKPLSIAEIDALMTPFPRQQTELLAAFAALQAKQSLFSEPVDLIESASFYQDLLGLVGINMQAEYSIVSNSNQIPQLNILQSLMGENAGLAQLLINHPDNNISHILKAATSLLADSTPDQAYFDNQPPPGRWVQVYPNSHLSPICQSSGLVSYDQVTGIAIVGQGVDSTSGQHWVTLDWQEQDYVSEYTLGWDTKPFTAITDAANRQQTSRTRATVSGLDKWQTYRIRIGTPGGSLSAELQYTPGRIHLNDTRITQGILGDDSTRGRDTQNQCDPLSGLAYNSNRDGELGARYIKLDTEGKRLPRQDLAWKQLKFSCVADANTGLIWETKSATDLEHPSLHDDLYYFSFDGKDSSIPFNGTCYNPDTGKLASDRTQCSAANQVTKVNESKLCGLSNWRLPSQQEIYGIMNLQGDQSTALDRSYFPNISGLKTTYFNWKDDQDKSRHETIYHGFWTANQHPLTAEALTRTVRPLKQRGNALTPNQQPHMIMLVSDGFSAQ</sequence>
<dbReference type="RefSeq" id="WP_192016144.1">
    <property type="nucleotide sequence ID" value="NZ_JACYTP010000007.1"/>
</dbReference>
<feature type="compositionally biased region" description="Pro residues" evidence="1">
    <location>
        <begin position="59"/>
        <end position="93"/>
    </location>
</feature>
<keyword evidence="4" id="KW-1185">Reference proteome</keyword>
<proteinExistence type="predicted"/>
<dbReference type="Pfam" id="PF07603">
    <property type="entry name" value="Lcl_C"/>
    <property type="match status" value="1"/>
</dbReference>
<protein>
    <submittedName>
        <fullName evidence="3">DUF1566 domain-containing protein</fullName>
    </submittedName>
</protein>